<comment type="function">
    <text evidence="2 11">Catalyzes a salvage reaction resulting in the formation of AMP, that is energically less costly than de novo synthesis.</text>
</comment>
<proteinExistence type="inferred from homology"/>
<gene>
    <name evidence="11" type="primary">apt</name>
    <name evidence="13" type="ORF">NMK71_09790</name>
</gene>
<dbReference type="NCBIfam" id="NF002636">
    <property type="entry name" value="PRK02304.1-5"/>
    <property type="match status" value="1"/>
</dbReference>
<keyword evidence="14" id="KW-1185">Reference proteome</keyword>
<dbReference type="FunFam" id="3.40.50.2020:FF:000021">
    <property type="entry name" value="Adenine phosphoribosyltransferase"/>
    <property type="match status" value="1"/>
</dbReference>
<comment type="subunit">
    <text evidence="11">Homodimer.</text>
</comment>
<dbReference type="InterPro" id="IPR005764">
    <property type="entry name" value="Ade_phspho_trans"/>
</dbReference>
<evidence type="ECO:0000256" key="10">
    <source>
        <dbReference type="ARBA" id="ARBA00022726"/>
    </source>
</evidence>
<evidence type="ECO:0000256" key="2">
    <source>
        <dbReference type="ARBA" id="ARBA00003968"/>
    </source>
</evidence>
<comment type="caution">
    <text evidence="13">The sequence shown here is derived from an EMBL/GenBank/DDBJ whole genome shotgun (WGS) entry which is preliminary data.</text>
</comment>
<dbReference type="InterPro" id="IPR000836">
    <property type="entry name" value="PRTase_dom"/>
</dbReference>
<organism evidence="13 14">
    <name type="scientific">Profundicola chukchiensis</name>
    <dbReference type="NCBI Taxonomy" id="2961959"/>
    <lineage>
        <taxon>Bacteria</taxon>
        <taxon>Pseudomonadati</taxon>
        <taxon>Bacteroidota</taxon>
        <taxon>Flavobacteriia</taxon>
        <taxon>Flavobacteriales</taxon>
        <taxon>Weeksellaceae</taxon>
        <taxon>Profundicola</taxon>
    </lineage>
</organism>
<dbReference type="EC" id="2.4.2.7" evidence="6 11"/>
<evidence type="ECO:0000256" key="1">
    <source>
        <dbReference type="ARBA" id="ARBA00000868"/>
    </source>
</evidence>
<keyword evidence="8 11" id="KW-0328">Glycosyltransferase</keyword>
<comment type="similarity">
    <text evidence="5 11">Belongs to the purine/pyrimidine phosphoribosyltransferase family.</text>
</comment>
<dbReference type="GO" id="GO:0006166">
    <property type="term" value="P:purine ribonucleoside salvage"/>
    <property type="evidence" value="ECO:0007669"/>
    <property type="project" value="UniProtKB-UniRule"/>
</dbReference>
<evidence type="ECO:0000256" key="11">
    <source>
        <dbReference type="HAMAP-Rule" id="MF_00004"/>
    </source>
</evidence>
<keyword evidence="9 11" id="KW-0808">Transferase</keyword>
<dbReference type="AlphaFoldDB" id="A0A9X4RV14"/>
<reference evidence="13" key="1">
    <citation type="submission" date="2022-07" db="EMBL/GenBank/DDBJ databases">
        <title>Description and genome-wide analysis of Profundicola chukchiensis gen. nov., sp. nov., marine bacteria isolated from bottom sediments of the Chukchi Sea.</title>
        <authorList>
            <person name="Romanenko L."/>
            <person name="Otstavnykh N."/>
            <person name="Kurilenko V."/>
            <person name="Eremeev V."/>
            <person name="Velansky P."/>
            <person name="Mikhailov V."/>
            <person name="Isaeva M."/>
        </authorList>
    </citation>
    <scope>NUCLEOTIDE SEQUENCE</scope>
    <source>
        <strain evidence="13">KMM 9713</strain>
    </source>
</reference>
<evidence type="ECO:0000313" key="13">
    <source>
        <dbReference type="EMBL" id="MDG4946708.1"/>
    </source>
</evidence>
<dbReference type="Proteomes" id="UP001152599">
    <property type="component" value="Unassembled WGS sequence"/>
</dbReference>
<dbReference type="EMBL" id="JANCMU010000006">
    <property type="protein sequence ID" value="MDG4946708.1"/>
    <property type="molecule type" value="Genomic_DNA"/>
</dbReference>
<dbReference type="RefSeq" id="WP_304421054.1">
    <property type="nucleotide sequence ID" value="NZ_JANCMU010000006.1"/>
</dbReference>
<dbReference type="GO" id="GO:0005737">
    <property type="term" value="C:cytoplasm"/>
    <property type="evidence" value="ECO:0007669"/>
    <property type="project" value="UniProtKB-SubCell"/>
</dbReference>
<evidence type="ECO:0000256" key="4">
    <source>
        <dbReference type="ARBA" id="ARBA00004659"/>
    </source>
</evidence>
<protein>
    <recommendedName>
        <fullName evidence="6 11">Adenine phosphoribosyltransferase</fullName>
        <shortName evidence="11">APRT</shortName>
        <ecNumber evidence="6 11">2.4.2.7</ecNumber>
    </recommendedName>
</protein>
<evidence type="ECO:0000256" key="5">
    <source>
        <dbReference type="ARBA" id="ARBA00008391"/>
    </source>
</evidence>
<dbReference type="PANTHER" id="PTHR32315">
    <property type="entry name" value="ADENINE PHOSPHORIBOSYLTRANSFERASE"/>
    <property type="match status" value="1"/>
</dbReference>
<comment type="pathway">
    <text evidence="4 11">Purine metabolism; AMP biosynthesis via salvage pathway; AMP from adenine: step 1/1.</text>
</comment>
<comment type="catalytic activity">
    <reaction evidence="1 11">
        <text>AMP + diphosphate = 5-phospho-alpha-D-ribose 1-diphosphate + adenine</text>
        <dbReference type="Rhea" id="RHEA:16609"/>
        <dbReference type="ChEBI" id="CHEBI:16708"/>
        <dbReference type="ChEBI" id="CHEBI:33019"/>
        <dbReference type="ChEBI" id="CHEBI:58017"/>
        <dbReference type="ChEBI" id="CHEBI:456215"/>
        <dbReference type="EC" id="2.4.2.7"/>
    </reaction>
</comment>
<dbReference type="GO" id="GO:0044209">
    <property type="term" value="P:AMP salvage"/>
    <property type="evidence" value="ECO:0007669"/>
    <property type="project" value="UniProtKB-UniRule"/>
</dbReference>
<evidence type="ECO:0000256" key="8">
    <source>
        <dbReference type="ARBA" id="ARBA00022676"/>
    </source>
</evidence>
<evidence type="ECO:0000256" key="9">
    <source>
        <dbReference type="ARBA" id="ARBA00022679"/>
    </source>
</evidence>
<feature type="domain" description="Phosphoribosyltransferase" evidence="12">
    <location>
        <begin position="33"/>
        <end position="142"/>
    </location>
</feature>
<keyword evidence="7 11" id="KW-0963">Cytoplasm</keyword>
<dbReference type="GO" id="GO:0016208">
    <property type="term" value="F:AMP binding"/>
    <property type="evidence" value="ECO:0007669"/>
    <property type="project" value="TreeGrafter"/>
</dbReference>
<sequence length="176" mass="19201">MNLQKKIESHIRIVEGFPKEGISFKDFSGVFQNAELSKEIIETFADHVRGEVDLVCGIESRGFIFGFPIALALNVPFVMVRKQGKLPPPIVSASYELEYGEATLEIVEGQIPAGARVLIHDDVLATGGTAAACSELVKKVGAIPASYSFLVELDFLNGRSKIESEAEVFSLIHYQS</sequence>
<dbReference type="GO" id="GO:0003999">
    <property type="term" value="F:adenine phosphoribosyltransferase activity"/>
    <property type="evidence" value="ECO:0007669"/>
    <property type="project" value="UniProtKB-UniRule"/>
</dbReference>
<evidence type="ECO:0000256" key="3">
    <source>
        <dbReference type="ARBA" id="ARBA00004496"/>
    </source>
</evidence>
<evidence type="ECO:0000259" key="12">
    <source>
        <dbReference type="Pfam" id="PF00156"/>
    </source>
</evidence>
<dbReference type="HAMAP" id="MF_00004">
    <property type="entry name" value="Aden_phosphoribosyltr"/>
    <property type="match status" value="1"/>
</dbReference>
<dbReference type="CDD" id="cd06223">
    <property type="entry name" value="PRTases_typeI"/>
    <property type="match status" value="1"/>
</dbReference>
<keyword evidence="10 11" id="KW-0660">Purine salvage</keyword>
<dbReference type="NCBIfam" id="TIGR01090">
    <property type="entry name" value="apt"/>
    <property type="match status" value="1"/>
</dbReference>
<comment type="subcellular location">
    <subcellularLocation>
        <location evidence="3 11">Cytoplasm</location>
    </subcellularLocation>
</comment>
<dbReference type="GO" id="GO:0006168">
    <property type="term" value="P:adenine salvage"/>
    <property type="evidence" value="ECO:0007669"/>
    <property type="project" value="InterPro"/>
</dbReference>
<evidence type="ECO:0000256" key="7">
    <source>
        <dbReference type="ARBA" id="ARBA00022490"/>
    </source>
</evidence>
<dbReference type="InterPro" id="IPR050054">
    <property type="entry name" value="UPRTase/APRTase"/>
</dbReference>
<dbReference type="PANTHER" id="PTHR32315:SF3">
    <property type="entry name" value="ADENINE PHOSPHORIBOSYLTRANSFERASE"/>
    <property type="match status" value="1"/>
</dbReference>
<dbReference type="InterPro" id="IPR029057">
    <property type="entry name" value="PRTase-like"/>
</dbReference>
<dbReference type="GO" id="GO:0002055">
    <property type="term" value="F:adenine binding"/>
    <property type="evidence" value="ECO:0007669"/>
    <property type="project" value="TreeGrafter"/>
</dbReference>
<dbReference type="Gene3D" id="3.40.50.2020">
    <property type="match status" value="1"/>
</dbReference>
<evidence type="ECO:0000256" key="6">
    <source>
        <dbReference type="ARBA" id="ARBA00011893"/>
    </source>
</evidence>
<evidence type="ECO:0000313" key="14">
    <source>
        <dbReference type="Proteomes" id="UP001152599"/>
    </source>
</evidence>
<dbReference type="SUPFAM" id="SSF53271">
    <property type="entry name" value="PRTase-like"/>
    <property type="match status" value="1"/>
</dbReference>
<dbReference type="Pfam" id="PF00156">
    <property type="entry name" value="Pribosyltran"/>
    <property type="match status" value="1"/>
</dbReference>
<accession>A0A9X4RV14</accession>
<name>A0A9X4RV14_9FLAO</name>